<keyword evidence="7" id="KW-1185">Reference proteome</keyword>
<dbReference type="PRINTS" id="PR00337">
    <property type="entry name" value="LEUILEVALBP"/>
</dbReference>
<evidence type="ECO:0000256" key="2">
    <source>
        <dbReference type="ARBA" id="ARBA00022448"/>
    </source>
</evidence>
<evidence type="ECO:0000313" key="6">
    <source>
        <dbReference type="EMBL" id="MFL9878975.1"/>
    </source>
</evidence>
<dbReference type="Proteomes" id="UP001629214">
    <property type="component" value="Unassembled WGS sequence"/>
</dbReference>
<dbReference type="InterPro" id="IPR028081">
    <property type="entry name" value="Leu-bd"/>
</dbReference>
<dbReference type="InterPro" id="IPR028082">
    <property type="entry name" value="Peripla_BP_I"/>
</dbReference>
<feature type="domain" description="Leucine-binding protein" evidence="5">
    <location>
        <begin position="11"/>
        <end position="348"/>
    </location>
</feature>
<evidence type="ECO:0000256" key="3">
    <source>
        <dbReference type="ARBA" id="ARBA00022729"/>
    </source>
</evidence>
<evidence type="ECO:0000259" key="5">
    <source>
        <dbReference type="Pfam" id="PF13458"/>
    </source>
</evidence>
<evidence type="ECO:0000256" key="1">
    <source>
        <dbReference type="ARBA" id="ARBA00010062"/>
    </source>
</evidence>
<keyword evidence="3" id="KW-0732">Signal</keyword>
<dbReference type="CDD" id="cd06330">
    <property type="entry name" value="PBP1_As_SBP-like"/>
    <property type="match status" value="1"/>
</dbReference>
<keyword evidence="4" id="KW-0029">Amino-acid transport</keyword>
<dbReference type="PANTHER" id="PTHR30483">
    <property type="entry name" value="LEUCINE-SPECIFIC-BINDING PROTEIN"/>
    <property type="match status" value="1"/>
</dbReference>
<dbReference type="RefSeq" id="WP_408167960.1">
    <property type="nucleotide sequence ID" value="NZ_JAQQFR010000006.1"/>
</dbReference>
<dbReference type="InterPro" id="IPR051010">
    <property type="entry name" value="BCAA_transport"/>
</dbReference>
<name>A0ABW8Z900_9BURK</name>
<dbReference type="PANTHER" id="PTHR30483:SF37">
    <property type="entry name" value="ABC TRANSPORTER SUBSTRATE-BINDING PROTEIN"/>
    <property type="match status" value="1"/>
</dbReference>
<reference evidence="6 7" key="1">
    <citation type="journal article" date="2024" name="Chem. Sci.">
        <title>Discovery of megapolipeptins by genome mining of a Burkholderiales bacteria collection.</title>
        <authorList>
            <person name="Paulo B.S."/>
            <person name="Recchia M.J.J."/>
            <person name="Lee S."/>
            <person name="Fergusson C.H."/>
            <person name="Romanowski S.B."/>
            <person name="Hernandez A."/>
            <person name="Krull N."/>
            <person name="Liu D.Y."/>
            <person name="Cavanagh H."/>
            <person name="Bos A."/>
            <person name="Gray C.A."/>
            <person name="Murphy B.T."/>
            <person name="Linington R.G."/>
            <person name="Eustaquio A.S."/>
        </authorList>
    </citation>
    <scope>NUCLEOTIDE SEQUENCE [LARGE SCALE GENOMIC DNA]</scope>
    <source>
        <strain evidence="6 7">RL21-008-BIB-B</strain>
    </source>
</reference>
<sequence length="386" mass="42215">MLTAIAQAQNIRIGEINSYSGVPQSSQSYHNGAELAVAEVNAAGGVLGRNIELISRDDTGMPDEAVKHAEQLVKTDKVDVLSGSMLSNVALAVSRVAASEKKLFLVGDALSDAITLDKGNRYTFRLRPSTYMQAAMLAEAAAKLPVRRWAVIAPNYEYGQSAVSNFKLLLKERRPDVEFVAEQWPALGKLKAADAVKALRQARPDAIFNVTFGTDLQQFVEEGSRQGLFASSTVYSMSAGEALGDMQAQYEAIRNWVVLGYPTDQIATAEHQRFREAYLKRYNEKPHQAAIFGYSTIMALVGGIKKAGSTDSDKLVIAMRGLSMDSPVGPIVFRSQDQQSSMGAFVGTLGYKDSRSPSSDWRYLDGTRYMPDETYVKGRRPASAMR</sequence>
<comment type="similarity">
    <text evidence="1">Belongs to the leucine-binding protein family.</text>
</comment>
<organism evidence="6 7">
    <name type="scientific">Herbaspirillum rhizosphaerae</name>
    <dbReference type="NCBI Taxonomy" id="346179"/>
    <lineage>
        <taxon>Bacteria</taxon>
        <taxon>Pseudomonadati</taxon>
        <taxon>Pseudomonadota</taxon>
        <taxon>Betaproteobacteria</taxon>
        <taxon>Burkholderiales</taxon>
        <taxon>Oxalobacteraceae</taxon>
        <taxon>Herbaspirillum</taxon>
    </lineage>
</organism>
<proteinExistence type="inferred from homology"/>
<evidence type="ECO:0000313" key="7">
    <source>
        <dbReference type="Proteomes" id="UP001629214"/>
    </source>
</evidence>
<dbReference type="EMBL" id="JAQQFR010000006">
    <property type="protein sequence ID" value="MFL9878975.1"/>
    <property type="molecule type" value="Genomic_DNA"/>
</dbReference>
<dbReference type="InterPro" id="IPR000709">
    <property type="entry name" value="Leu_Ile_Val-bd"/>
</dbReference>
<evidence type="ECO:0000256" key="4">
    <source>
        <dbReference type="ARBA" id="ARBA00022970"/>
    </source>
</evidence>
<protein>
    <submittedName>
        <fullName evidence="6">ABC transporter substrate-binding protein</fullName>
    </submittedName>
</protein>
<keyword evidence="2" id="KW-0813">Transport</keyword>
<dbReference type="Pfam" id="PF13458">
    <property type="entry name" value="Peripla_BP_6"/>
    <property type="match status" value="1"/>
</dbReference>
<accession>A0ABW8Z900</accession>
<dbReference type="SUPFAM" id="SSF53822">
    <property type="entry name" value="Periplasmic binding protein-like I"/>
    <property type="match status" value="1"/>
</dbReference>
<gene>
    <name evidence="6" type="ORF">PQR63_11310</name>
</gene>
<dbReference type="Gene3D" id="3.40.50.2300">
    <property type="match status" value="2"/>
</dbReference>
<comment type="caution">
    <text evidence="6">The sequence shown here is derived from an EMBL/GenBank/DDBJ whole genome shotgun (WGS) entry which is preliminary data.</text>
</comment>